<accession>A0A3G3MH06</accession>
<feature type="signal peptide" evidence="1">
    <location>
        <begin position="1"/>
        <end position="19"/>
    </location>
</feature>
<dbReference type="GeneID" id="38463682"/>
<keyword evidence="1" id="KW-0732">Signal</keyword>
<evidence type="ECO:0000313" key="3">
    <source>
        <dbReference type="EMBL" id="AYR06116.1"/>
    </source>
</evidence>
<feature type="chain" id="PRO_5018332808" description="Mce/MlaD domain-containing protein" evidence="1">
    <location>
        <begin position="20"/>
        <end position="204"/>
    </location>
</feature>
<dbReference type="InterPro" id="IPR039342">
    <property type="entry name" value="TGD2-like"/>
</dbReference>
<dbReference type="PROSITE" id="PS51257">
    <property type="entry name" value="PROKAR_LIPOPROTEIN"/>
    <property type="match status" value="1"/>
</dbReference>
<sequence>MKNLILATFLLMFISGCLSIFWKRSYKPYSFFIEFENSYGIHVGTPVRMRGVVIGKIKKIQLKADSVLVLATIHSSRILVPVNSLVETTQTGLLNDSVIDIIPCNQFVIPSKSSSNIKIQSRLDHNSVYDGMYITGQRGLNYDDLIRSTTRISQRFDDPRFFNLFYVFLQNGIELTDTCFELILGLLEITVISSVYLQKFINYS</sequence>
<evidence type="ECO:0000259" key="2">
    <source>
        <dbReference type="Pfam" id="PF02470"/>
    </source>
</evidence>
<dbReference type="EMBL" id="MH281628">
    <property type="protein sequence ID" value="AYR06116.1"/>
    <property type="molecule type" value="Genomic_DNA"/>
</dbReference>
<gene>
    <name evidence="3" type="primary">ycf22</name>
</gene>
<keyword evidence="3" id="KW-0934">Plastid</keyword>
<protein>
    <recommendedName>
        <fullName evidence="2">Mce/MlaD domain-containing protein</fullName>
    </recommendedName>
</protein>
<dbReference type="PANTHER" id="PTHR34675">
    <property type="entry name" value="PROTEIN TRIGALACTOSYLDIACYLGLYCEROL 2, CHLOROPLASTIC"/>
    <property type="match status" value="1"/>
</dbReference>
<reference evidence="3" key="1">
    <citation type="journal article" date="2018" name="Genome Biol. Evol.">
        <title>Mitochondrial and Plastid Genomes from Coralline Red Algae Provide Insights into the Incongruent Evolutionary Histories of Organelles.</title>
        <authorList>
            <person name="Lee J."/>
            <person name="Song H.J."/>
            <person name="In Park S."/>
            <person name="Lee Y.M."/>
            <person name="Jeong S.Y."/>
            <person name="Oh Cho T."/>
            <person name="Kim J.H."/>
            <person name="Choi H.G."/>
            <person name="Choi C.G."/>
            <person name="Nelson W.A."/>
            <person name="Fredericq S."/>
            <person name="Bhattacharya D."/>
            <person name="Su Yoon H."/>
        </authorList>
    </citation>
    <scope>NUCLEOTIDE SEQUENCE</scope>
</reference>
<proteinExistence type="predicted"/>
<geneLocation type="plastid" evidence="3"/>
<dbReference type="PANTHER" id="PTHR34675:SF1">
    <property type="entry name" value="PROTEIN TRIGALACTOSYLDIACYLGLYCEROL 2, CHLOROPLASTIC"/>
    <property type="match status" value="1"/>
</dbReference>
<dbReference type="InterPro" id="IPR003399">
    <property type="entry name" value="Mce/MlaD"/>
</dbReference>
<evidence type="ECO:0000256" key="1">
    <source>
        <dbReference type="SAM" id="SignalP"/>
    </source>
</evidence>
<dbReference type="AlphaFoldDB" id="A0A3G3MH06"/>
<name>A0A3G3MH06_9FLOR</name>
<feature type="domain" description="Mce/MlaD" evidence="2">
    <location>
        <begin position="28"/>
        <end position="103"/>
    </location>
</feature>
<dbReference type="Pfam" id="PF02470">
    <property type="entry name" value="MlaD"/>
    <property type="match status" value="1"/>
</dbReference>
<dbReference type="RefSeq" id="YP_009541907.1">
    <property type="nucleotide sequence ID" value="NC_039978.1"/>
</dbReference>
<organism evidence="3">
    <name type="scientific">Neogoniolithon spectabile</name>
    <dbReference type="NCBI Taxonomy" id="231755"/>
    <lineage>
        <taxon>Eukaryota</taxon>
        <taxon>Rhodophyta</taxon>
        <taxon>Florideophyceae</taxon>
        <taxon>Corallinophycidae</taxon>
        <taxon>Corallinales</taxon>
        <taxon>Spongitidaceae</taxon>
        <taxon>Neogoniolithoideae</taxon>
        <taxon>Neogoniolithon</taxon>
    </lineage>
</organism>